<keyword evidence="3 5" id="KW-0698">rRNA processing</keyword>
<dbReference type="Proteomes" id="UP000007464">
    <property type="component" value="Chromosome"/>
</dbReference>
<dbReference type="KEGG" id="bva:BVAF_175"/>
<keyword evidence="2 5" id="KW-0690">Ribosome biogenesis</keyword>
<dbReference type="InterPro" id="IPR036976">
    <property type="entry name" value="RimM_N_sf"/>
</dbReference>
<dbReference type="GO" id="GO:0042274">
    <property type="term" value="P:ribosomal small subunit biogenesis"/>
    <property type="evidence" value="ECO:0007669"/>
    <property type="project" value="UniProtKB-UniRule"/>
</dbReference>
<dbReference type="HOGENOM" id="CLU_077636_1_0_6"/>
<evidence type="ECO:0000256" key="2">
    <source>
        <dbReference type="ARBA" id="ARBA00022517"/>
    </source>
</evidence>
<dbReference type="HAMAP" id="MF_00014">
    <property type="entry name" value="Ribosome_mat_RimM"/>
    <property type="match status" value="1"/>
</dbReference>
<comment type="similarity">
    <text evidence="5">Belongs to the RimM family.</text>
</comment>
<feature type="domain" description="PRC-barrel" evidence="7">
    <location>
        <begin position="104"/>
        <end position="178"/>
    </location>
</feature>
<dbReference type="STRING" id="859654.BVAF_175"/>
<dbReference type="GO" id="GO:0043022">
    <property type="term" value="F:ribosome binding"/>
    <property type="evidence" value="ECO:0007669"/>
    <property type="project" value="InterPro"/>
</dbReference>
<dbReference type="SUPFAM" id="SSF50346">
    <property type="entry name" value="PRC-barrel domain"/>
    <property type="match status" value="1"/>
</dbReference>
<comment type="subunit">
    <text evidence="5">Binds ribosomal protein uS19.</text>
</comment>
<feature type="domain" description="RimM N-terminal" evidence="6">
    <location>
        <begin position="16"/>
        <end position="95"/>
    </location>
</feature>
<evidence type="ECO:0000256" key="1">
    <source>
        <dbReference type="ARBA" id="ARBA00022490"/>
    </source>
</evidence>
<dbReference type="EMBL" id="CP002189">
    <property type="protein sequence ID" value="ADV33580.1"/>
    <property type="molecule type" value="Genomic_DNA"/>
</dbReference>
<comment type="function">
    <text evidence="5">An accessory protein needed during the final step in the assembly of 30S ribosomal subunit, possibly for assembly of the head region. Essential for efficient processing of 16S rRNA. May be needed both before and after RbfA during the maturation of 16S rRNA. It has affinity for free ribosomal 30S subunits but not for 70S ribosomes.</text>
</comment>
<dbReference type="InterPro" id="IPR009000">
    <property type="entry name" value="Transl_B-barrel_sf"/>
</dbReference>
<keyword evidence="4 5" id="KW-0143">Chaperone</keyword>
<protein>
    <recommendedName>
        <fullName evidence="5">Ribosome maturation factor RimM</fullName>
    </recommendedName>
</protein>
<dbReference type="PANTHER" id="PTHR33692">
    <property type="entry name" value="RIBOSOME MATURATION FACTOR RIMM"/>
    <property type="match status" value="1"/>
</dbReference>
<comment type="subcellular location">
    <subcellularLocation>
        <location evidence="5">Cytoplasm</location>
    </subcellularLocation>
</comment>
<dbReference type="Pfam" id="PF01782">
    <property type="entry name" value="RimM"/>
    <property type="match status" value="1"/>
</dbReference>
<evidence type="ECO:0000313" key="8">
    <source>
        <dbReference type="EMBL" id="ADV33580.1"/>
    </source>
</evidence>
<reference evidence="8 9" key="1">
    <citation type="journal article" date="2010" name="BMC Genomics">
        <title>Unprecedented loss of ammonia assimilation capability in a urease-encoding bacterial mutualist.</title>
        <authorList>
            <person name="Williams L.E."/>
            <person name="Wernegreen J.J."/>
        </authorList>
    </citation>
    <scope>NUCLEOTIDE SEQUENCE [LARGE SCALE GENOMIC DNA]</scope>
    <source>
        <strain evidence="8 9">BVAF</strain>
    </source>
</reference>
<dbReference type="InterPro" id="IPR027275">
    <property type="entry name" value="PRC-brl_dom"/>
</dbReference>
<dbReference type="Gene3D" id="2.30.30.240">
    <property type="entry name" value="PRC-barrel domain"/>
    <property type="match status" value="1"/>
</dbReference>
<dbReference type="SUPFAM" id="SSF50447">
    <property type="entry name" value="Translation proteins"/>
    <property type="match status" value="1"/>
</dbReference>
<dbReference type="RefSeq" id="WP_013516505.1">
    <property type="nucleotide sequence ID" value="NC_014909.2"/>
</dbReference>
<comment type="domain">
    <text evidence="5">The PRC barrel domain binds ribosomal protein uS19.</text>
</comment>
<dbReference type="GO" id="GO:0005737">
    <property type="term" value="C:cytoplasm"/>
    <property type="evidence" value="ECO:0007669"/>
    <property type="project" value="UniProtKB-SubCell"/>
</dbReference>
<dbReference type="InterPro" id="IPR011961">
    <property type="entry name" value="RimM"/>
</dbReference>
<dbReference type="PANTHER" id="PTHR33692:SF1">
    <property type="entry name" value="RIBOSOME MATURATION FACTOR RIMM"/>
    <property type="match status" value="1"/>
</dbReference>
<evidence type="ECO:0000256" key="3">
    <source>
        <dbReference type="ARBA" id="ARBA00022552"/>
    </source>
</evidence>
<evidence type="ECO:0000256" key="4">
    <source>
        <dbReference type="ARBA" id="ARBA00023186"/>
    </source>
</evidence>
<dbReference type="Gene3D" id="2.40.30.60">
    <property type="entry name" value="RimM"/>
    <property type="match status" value="1"/>
</dbReference>
<evidence type="ECO:0000313" key="9">
    <source>
        <dbReference type="Proteomes" id="UP000007464"/>
    </source>
</evidence>
<dbReference type="GO" id="GO:0005840">
    <property type="term" value="C:ribosome"/>
    <property type="evidence" value="ECO:0007669"/>
    <property type="project" value="InterPro"/>
</dbReference>
<keyword evidence="9" id="KW-1185">Reference proteome</keyword>
<organism evidence="8 9">
    <name type="scientific">Blochmanniella vafra (strain BVAF)</name>
    <dbReference type="NCBI Taxonomy" id="859654"/>
    <lineage>
        <taxon>Bacteria</taxon>
        <taxon>Pseudomonadati</taxon>
        <taxon>Pseudomonadota</taxon>
        <taxon>Gammaproteobacteria</taxon>
        <taxon>Enterobacterales</taxon>
        <taxon>Enterobacteriaceae</taxon>
        <taxon>ant endosymbionts</taxon>
        <taxon>Candidatus Blochmanniella</taxon>
    </lineage>
</organism>
<evidence type="ECO:0000259" key="6">
    <source>
        <dbReference type="Pfam" id="PF01782"/>
    </source>
</evidence>
<sequence length="189" mass="22015">MDFFLENTEPLDPVIIGKIGGAYGVQGWLKIISFTDKIEDIFKYCPWFILLRSQWKLMILENWRVINKHYIAKISDISSREIAMSLAQCNLIIDSKSLPILKKEGEYYWKDIIGCEVINIDGDYLGYVINIIETQAHDVLVIKLNSHDDVKIKSCLIPFVQKKIIKYVSIINRTIIVDWGIYDRSRDKK</sequence>
<gene>
    <name evidence="5 8" type="primary">rimM</name>
    <name evidence="8" type="ordered locus">BVAF_175</name>
</gene>
<dbReference type="GO" id="GO:0006364">
    <property type="term" value="P:rRNA processing"/>
    <property type="evidence" value="ECO:0007669"/>
    <property type="project" value="UniProtKB-UniRule"/>
</dbReference>
<dbReference type="NCBIfam" id="TIGR02273">
    <property type="entry name" value="16S_RimM"/>
    <property type="match status" value="1"/>
</dbReference>
<evidence type="ECO:0000256" key="5">
    <source>
        <dbReference type="HAMAP-Rule" id="MF_00014"/>
    </source>
</evidence>
<dbReference type="InterPro" id="IPR002676">
    <property type="entry name" value="RimM_N"/>
</dbReference>
<name>E8Q5T3_BLOVB</name>
<evidence type="ECO:0000259" key="7">
    <source>
        <dbReference type="Pfam" id="PF05239"/>
    </source>
</evidence>
<proteinExistence type="inferred from homology"/>
<keyword evidence="1 5" id="KW-0963">Cytoplasm</keyword>
<accession>E8Q5T3</accession>
<dbReference type="AlphaFoldDB" id="E8Q5T3"/>
<dbReference type="OrthoDB" id="9783509at2"/>
<dbReference type="InterPro" id="IPR011033">
    <property type="entry name" value="PRC_barrel-like_sf"/>
</dbReference>
<dbReference type="Pfam" id="PF05239">
    <property type="entry name" value="PRC"/>
    <property type="match status" value="1"/>
</dbReference>